<dbReference type="Pfam" id="PF01636">
    <property type="entry name" value="APH"/>
    <property type="match status" value="1"/>
</dbReference>
<accession>A0ABU2N8N8</accession>
<name>A0ABU2N8N8_9PSEU</name>
<dbReference type="InterPro" id="IPR051678">
    <property type="entry name" value="AGP_Transferase"/>
</dbReference>
<dbReference type="InterPro" id="IPR002575">
    <property type="entry name" value="Aminoglycoside_PTrfase"/>
</dbReference>
<keyword evidence="3" id="KW-0808">Transferase</keyword>
<dbReference type="PANTHER" id="PTHR21310">
    <property type="entry name" value="AMINOGLYCOSIDE PHOSPHOTRANSFERASE-RELATED-RELATED"/>
    <property type="match status" value="1"/>
</dbReference>
<evidence type="ECO:0000313" key="3">
    <source>
        <dbReference type="EMBL" id="MDT0350125.1"/>
    </source>
</evidence>
<gene>
    <name evidence="3" type="ORF">RM445_11380</name>
</gene>
<protein>
    <submittedName>
        <fullName evidence="3">Aminoglycoside phosphotransferase family protein</fullName>
        <ecNumber evidence="3">2.7.1.-</ecNumber>
    </submittedName>
</protein>
<dbReference type="RefSeq" id="WP_311556150.1">
    <property type="nucleotide sequence ID" value="NZ_JAVREJ010000006.1"/>
</dbReference>
<evidence type="ECO:0000256" key="1">
    <source>
        <dbReference type="SAM" id="MobiDB-lite"/>
    </source>
</evidence>
<feature type="domain" description="Aminoglycoside phosphotransferase" evidence="2">
    <location>
        <begin position="51"/>
        <end position="269"/>
    </location>
</feature>
<dbReference type="Proteomes" id="UP001183202">
    <property type="component" value="Unassembled WGS sequence"/>
</dbReference>
<dbReference type="Gene3D" id="3.90.1200.10">
    <property type="match status" value="1"/>
</dbReference>
<dbReference type="InterPro" id="IPR011009">
    <property type="entry name" value="Kinase-like_dom_sf"/>
</dbReference>
<keyword evidence="4" id="KW-1185">Reference proteome</keyword>
<feature type="region of interest" description="Disordered" evidence="1">
    <location>
        <begin position="1"/>
        <end position="27"/>
    </location>
</feature>
<organism evidence="3 4">
    <name type="scientific">Pseudonocardia charpentierae</name>
    <dbReference type="NCBI Taxonomy" id="3075545"/>
    <lineage>
        <taxon>Bacteria</taxon>
        <taxon>Bacillati</taxon>
        <taxon>Actinomycetota</taxon>
        <taxon>Actinomycetes</taxon>
        <taxon>Pseudonocardiales</taxon>
        <taxon>Pseudonocardiaceae</taxon>
        <taxon>Pseudonocardia</taxon>
    </lineage>
</organism>
<evidence type="ECO:0000313" key="4">
    <source>
        <dbReference type="Proteomes" id="UP001183202"/>
    </source>
</evidence>
<sequence>MLRRVPRPTFGPLTGRRSRERARQAAPAALARLGGPHAAGWRLGGPFEGRGDTNVFAVEAGDCSPALLKATGSRQGRLQLERQVQVLAALHQDPRLGPWAQLVPRTLGVGDVDGLYFVLESRLPGADSRRLPEPERERVIPMALETLAELYARTRTVAAMDTATVDRWVREPAAQVRAVVRGTHRDALDALAARLVAELSGRTLARAWAHGDYNQTNVLVDRGRVSGVVDWTEAEPDGLVGADVVTLLVFQRILAGTELGPVLLEWLADPSPVAGVVAAMQRAGAGEELDVRTMLLLSWLRHVGGNLSHSTRYAANPIWMHRNVRTVLAGI</sequence>
<dbReference type="EMBL" id="JAVREJ010000006">
    <property type="protein sequence ID" value="MDT0350125.1"/>
    <property type="molecule type" value="Genomic_DNA"/>
</dbReference>
<dbReference type="SUPFAM" id="SSF56112">
    <property type="entry name" value="Protein kinase-like (PK-like)"/>
    <property type="match status" value="1"/>
</dbReference>
<reference evidence="4" key="1">
    <citation type="submission" date="2023-07" db="EMBL/GenBank/DDBJ databases">
        <title>30 novel species of actinomycetes from the DSMZ collection.</title>
        <authorList>
            <person name="Nouioui I."/>
        </authorList>
    </citation>
    <scope>NUCLEOTIDE SEQUENCE [LARGE SCALE GENOMIC DNA]</scope>
    <source>
        <strain evidence="4">DSM 45834</strain>
    </source>
</reference>
<proteinExistence type="predicted"/>
<comment type="caution">
    <text evidence="3">The sequence shown here is derived from an EMBL/GenBank/DDBJ whole genome shotgun (WGS) entry which is preliminary data.</text>
</comment>
<dbReference type="EC" id="2.7.1.-" evidence="3"/>
<evidence type="ECO:0000259" key="2">
    <source>
        <dbReference type="Pfam" id="PF01636"/>
    </source>
</evidence>
<dbReference type="GO" id="GO:0016740">
    <property type="term" value="F:transferase activity"/>
    <property type="evidence" value="ECO:0007669"/>
    <property type="project" value="UniProtKB-KW"/>
</dbReference>